<sequence length="157" mass="16899">MSLRSSVRGPIRYLLGQTQSNFPGGMFSKGGLQFGLAVVPLKNILAAAKMVYLAVGGNLMGEGRGRGICLWGVLLVLGLVVCKVTTGHTKDQLNIEKQEDECQQCLRAIQKGQGVLRGAQFDCQDDMVKGYCTCNGTHYRTCKLGGEIICQSPKAES</sequence>
<protein>
    <submittedName>
        <fullName evidence="1">Uncharacterized protein</fullName>
    </submittedName>
</protein>
<reference evidence="1" key="1">
    <citation type="submission" date="2019-04" db="EMBL/GenBank/DDBJ databases">
        <title>Genome assembly of Zosterops borbonicus 15179.</title>
        <authorList>
            <person name="Leroy T."/>
            <person name="Anselmetti Y."/>
            <person name="Tilak M.-K."/>
            <person name="Nabholz B."/>
        </authorList>
    </citation>
    <scope>NUCLEOTIDE SEQUENCE</scope>
    <source>
        <strain evidence="1">HGM_15179</strain>
        <tissue evidence="1">Muscle</tissue>
    </source>
</reference>
<proteinExistence type="predicted"/>
<comment type="caution">
    <text evidence="1">The sequence shown here is derived from an EMBL/GenBank/DDBJ whole genome shotgun (WGS) entry which is preliminary data.</text>
</comment>
<name>A0A8K1GFN9_9PASS</name>
<organism evidence="1 2">
    <name type="scientific">Zosterops borbonicus</name>
    <dbReference type="NCBI Taxonomy" id="364589"/>
    <lineage>
        <taxon>Eukaryota</taxon>
        <taxon>Metazoa</taxon>
        <taxon>Chordata</taxon>
        <taxon>Craniata</taxon>
        <taxon>Vertebrata</taxon>
        <taxon>Euteleostomi</taxon>
        <taxon>Archelosauria</taxon>
        <taxon>Archosauria</taxon>
        <taxon>Dinosauria</taxon>
        <taxon>Saurischia</taxon>
        <taxon>Theropoda</taxon>
        <taxon>Coelurosauria</taxon>
        <taxon>Aves</taxon>
        <taxon>Neognathae</taxon>
        <taxon>Neoaves</taxon>
        <taxon>Telluraves</taxon>
        <taxon>Australaves</taxon>
        <taxon>Passeriformes</taxon>
        <taxon>Sylvioidea</taxon>
        <taxon>Zosteropidae</taxon>
        <taxon>Zosterops</taxon>
    </lineage>
</organism>
<dbReference type="EMBL" id="SWJQ01000272">
    <property type="protein sequence ID" value="TRZ17338.1"/>
    <property type="molecule type" value="Genomic_DNA"/>
</dbReference>
<keyword evidence="2" id="KW-1185">Reference proteome</keyword>
<dbReference type="AlphaFoldDB" id="A0A8K1GFN9"/>
<accession>A0A8K1GFN9</accession>
<dbReference type="Proteomes" id="UP000796761">
    <property type="component" value="Unassembled WGS sequence"/>
</dbReference>
<evidence type="ECO:0000313" key="2">
    <source>
        <dbReference type="Proteomes" id="UP000796761"/>
    </source>
</evidence>
<evidence type="ECO:0000313" key="1">
    <source>
        <dbReference type="EMBL" id="TRZ17338.1"/>
    </source>
</evidence>
<gene>
    <name evidence="1" type="ORF">HGM15179_009787</name>
</gene>